<gene>
    <name evidence="1" type="ORF">C7999DRAFT_43015</name>
</gene>
<evidence type="ECO:0000313" key="2">
    <source>
        <dbReference type="Proteomes" id="UP001303647"/>
    </source>
</evidence>
<reference evidence="1" key="2">
    <citation type="submission" date="2023-05" db="EMBL/GenBank/DDBJ databases">
        <authorList>
            <consortium name="Lawrence Berkeley National Laboratory"/>
            <person name="Steindorff A."/>
            <person name="Hensen N."/>
            <person name="Bonometti L."/>
            <person name="Westerberg I."/>
            <person name="Brannstrom I.O."/>
            <person name="Guillou S."/>
            <person name="Cros-Aarteil S."/>
            <person name="Calhoun S."/>
            <person name="Haridas S."/>
            <person name="Kuo A."/>
            <person name="Mondo S."/>
            <person name="Pangilinan J."/>
            <person name="Riley R."/>
            <person name="Labutti K."/>
            <person name="Andreopoulos B."/>
            <person name="Lipzen A."/>
            <person name="Chen C."/>
            <person name="Yanf M."/>
            <person name="Daum C."/>
            <person name="Ng V."/>
            <person name="Clum A."/>
            <person name="Ohm R."/>
            <person name="Martin F."/>
            <person name="Silar P."/>
            <person name="Natvig D."/>
            <person name="Lalanne C."/>
            <person name="Gautier V."/>
            <person name="Ament-Velasquez S.L."/>
            <person name="Kruys A."/>
            <person name="Hutchinson M.I."/>
            <person name="Powell A.J."/>
            <person name="Barry K."/>
            <person name="Miller A.N."/>
            <person name="Grigoriev I.V."/>
            <person name="Debuchy R."/>
            <person name="Gladieux P."/>
            <person name="Thoren M.H."/>
            <person name="Johannesson H."/>
        </authorList>
    </citation>
    <scope>NUCLEOTIDE SEQUENCE</scope>
    <source>
        <strain evidence="1">CBS 359.72</strain>
    </source>
</reference>
<keyword evidence="2" id="KW-1185">Reference proteome</keyword>
<dbReference type="EMBL" id="MU857700">
    <property type="protein sequence ID" value="KAK4245485.1"/>
    <property type="molecule type" value="Genomic_DNA"/>
</dbReference>
<dbReference type="AlphaFoldDB" id="A0AAN7CPE9"/>
<protein>
    <submittedName>
        <fullName evidence="1">Uncharacterized protein</fullName>
    </submittedName>
</protein>
<name>A0AAN7CPE9_9PEZI</name>
<dbReference type="Proteomes" id="UP001303647">
    <property type="component" value="Unassembled WGS sequence"/>
</dbReference>
<proteinExistence type="predicted"/>
<comment type="caution">
    <text evidence="1">The sequence shown here is derived from an EMBL/GenBank/DDBJ whole genome shotgun (WGS) entry which is preliminary data.</text>
</comment>
<reference evidence="1" key="1">
    <citation type="journal article" date="2023" name="Mol. Phylogenet. Evol.">
        <title>Genome-scale phylogeny and comparative genomics of the fungal order Sordariales.</title>
        <authorList>
            <person name="Hensen N."/>
            <person name="Bonometti L."/>
            <person name="Westerberg I."/>
            <person name="Brannstrom I.O."/>
            <person name="Guillou S."/>
            <person name="Cros-Aarteil S."/>
            <person name="Calhoun S."/>
            <person name="Haridas S."/>
            <person name="Kuo A."/>
            <person name="Mondo S."/>
            <person name="Pangilinan J."/>
            <person name="Riley R."/>
            <person name="LaButti K."/>
            <person name="Andreopoulos B."/>
            <person name="Lipzen A."/>
            <person name="Chen C."/>
            <person name="Yan M."/>
            <person name="Daum C."/>
            <person name="Ng V."/>
            <person name="Clum A."/>
            <person name="Steindorff A."/>
            <person name="Ohm R.A."/>
            <person name="Martin F."/>
            <person name="Silar P."/>
            <person name="Natvig D.O."/>
            <person name="Lalanne C."/>
            <person name="Gautier V."/>
            <person name="Ament-Velasquez S.L."/>
            <person name="Kruys A."/>
            <person name="Hutchinson M.I."/>
            <person name="Powell A.J."/>
            <person name="Barry K."/>
            <person name="Miller A.N."/>
            <person name="Grigoriev I.V."/>
            <person name="Debuchy R."/>
            <person name="Gladieux P."/>
            <person name="Hiltunen Thoren M."/>
            <person name="Johannesson H."/>
        </authorList>
    </citation>
    <scope>NUCLEOTIDE SEQUENCE</scope>
    <source>
        <strain evidence="1">CBS 359.72</strain>
    </source>
</reference>
<organism evidence="1 2">
    <name type="scientific">Corynascus novoguineensis</name>
    <dbReference type="NCBI Taxonomy" id="1126955"/>
    <lineage>
        <taxon>Eukaryota</taxon>
        <taxon>Fungi</taxon>
        <taxon>Dikarya</taxon>
        <taxon>Ascomycota</taxon>
        <taxon>Pezizomycotina</taxon>
        <taxon>Sordariomycetes</taxon>
        <taxon>Sordariomycetidae</taxon>
        <taxon>Sordariales</taxon>
        <taxon>Chaetomiaceae</taxon>
        <taxon>Corynascus</taxon>
    </lineage>
</organism>
<sequence>MDISKNYPLGLSAGLGISSDEPPSDNTTTPDWLSRRDAAILRSPYTVIEASEYHEPAILRVWGISHDDAENVDLLQPCWFDSRQTVRYPSVTFSEARRHRKYQLNRLSNHDDWRPIGRVVKVLLEPEPGTKRITHIPGVIMDDTDVIVEMVDKDNGKVTHLAMSDGFERYLDRLRGQNPKVIASPRRMPSTDVERQLAGQAADCPVAPIRRGRYRRMRRHGGIGLQTEIKERSRTMPPLEQPKDTVIVSQITSDIARSVVRGRRRRQSKRHGFGLSQVEASLSASNQATFGTEKSIAIAVSARLSSDILSCLPGGSRLNPEASSFLVDELPVVWLQVRDPDKFDSELLVLPIYHDDGDKRPVGRLVVPKKSVQVWEGHSWAQHMASNEADFWVEILFVLDGSRSSHESAHYWDKFFPEAFDDYTYGLWPSFWAGDVELALQASMQTPPLVFPDLIPGALANVRMAFGD</sequence>
<evidence type="ECO:0000313" key="1">
    <source>
        <dbReference type="EMBL" id="KAK4245485.1"/>
    </source>
</evidence>
<accession>A0AAN7CPE9</accession>